<evidence type="ECO:0000313" key="3">
    <source>
        <dbReference type="EMBL" id="KAI3436358.1"/>
    </source>
</evidence>
<gene>
    <name evidence="3" type="ORF">D9Q98_002411</name>
</gene>
<dbReference type="GO" id="GO:0043161">
    <property type="term" value="P:proteasome-mediated ubiquitin-dependent protein catabolic process"/>
    <property type="evidence" value="ECO:0007669"/>
    <property type="project" value="TreeGrafter"/>
</dbReference>
<reference evidence="3" key="1">
    <citation type="journal article" date="2019" name="Plant J.">
        <title>Chlorella vulgaris genome assembly and annotation reveals the molecular basis for metabolic acclimation to high light conditions.</title>
        <authorList>
            <person name="Cecchin M."/>
            <person name="Marcolungo L."/>
            <person name="Rossato M."/>
            <person name="Girolomoni L."/>
            <person name="Cosentino E."/>
            <person name="Cuine S."/>
            <person name="Li-Beisson Y."/>
            <person name="Delledonne M."/>
            <person name="Ballottari M."/>
        </authorList>
    </citation>
    <scope>NUCLEOTIDE SEQUENCE</scope>
    <source>
        <strain evidence="3">211/11P</strain>
    </source>
</reference>
<dbReference type="GO" id="GO:0080008">
    <property type="term" value="C:Cul4-RING E3 ubiquitin ligase complex"/>
    <property type="evidence" value="ECO:0007669"/>
    <property type="project" value="TreeGrafter"/>
</dbReference>
<dbReference type="EMBL" id="SIDB01000002">
    <property type="protein sequence ID" value="KAI3436358.1"/>
    <property type="molecule type" value="Genomic_DNA"/>
</dbReference>
<feature type="region of interest" description="Disordered" evidence="2">
    <location>
        <begin position="130"/>
        <end position="182"/>
    </location>
</feature>
<feature type="compositionally biased region" description="Low complexity" evidence="2">
    <location>
        <begin position="133"/>
        <end position="172"/>
    </location>
</feature>
<keyword evidence="1" id="KW-0853">WD repeat</keyword>
<feature type="region of interest" description="Disordered" evidence="2">
    <location>
        <begin position="596"/>
        <end position="639"/>
    </location>
</feature>
<dbReference type="PANTHER" id="PTHR19847:SF7">
    <property type="entry name" value="DDB1- AND CUL4-ASSOCIATED FACTOR 11"/>
    <property type="match status" value="1"/>
</dbReference>
<dbReference type="InterPro" id="IPR051859">
    <property type="entry name" value="DCAF"/>
</dbReference>
<accession>A0A9D4TWC9</accession>
<feature type="compositionally biased region" description="Acidic residues" evidence="2">
    <location>
        <begin position="38"/>
        <end position="58"/>
    </location>
</feature>
<dbReference type="InterPro" id="IPR036322">
    <property type="entry name" value="WD40_repeat_dom_sf"/>
</dbReference>
<dbReference type="OrthoDB" id="63070at2759"/>
<sequence>MSNTSSIAGSDDMSGEEARRRSEDDEPGTHVPPVVESGSDEDEDYEQEEEEEEVEEEAASGGSGSEPGALSADEEEVDESLYGSTDGEGDVYELINRAAGAAYARQLEQFPLLRNWTQPPMQHELAVELSMRSAAASPSGAPHPLARGPTGSTLSPPASSSRGSPAGAGVRAPSDEAAAAVEPCRHRRSLNPAHALLLRESRQGSGGGSFQPEQCAHFAAFHRLPSTATRVVDQRQSRGYIGQFTPDGNLFVAAFQHERKIRLYDVHGDWRLTKDIHARGLQWTVTDTALSSDNRFLLYSSITPDVHLVNIASSGGVESVANVTDIHDSLSFLNGGRTQRLGIWSLAWSSNNQEIVAGTSDPGLRVYDLMQRKVVAMAGGHDDDVNAVAYAEPDTPNMIFTGSDDSYVKVWDRRELDASGRRSRPSGVFVGHTEGVTHLDSKGDGRYLISNAKDQSVKLWDTRMMATEKEARELRRGAPTFSWDYRWMDYPGRGRAVQHPGCRAVQTYRGHSVLSTLIRSYWSPLATTGQRYIYSGSYCGRVHIYDTITAEPVAKLGGYHRECVRDCSWHPHLPLLATVSFDGSVALWEPEVPGAAEAAAEEEEAVAAQQHPGSGRKAGRVRRRGNELPAPLGDQSAWS</sequence>
<dbReference type="AlphaFoldDB" id="A0A9D4TWC9"/>
<evidence type="ECO:0000256" key="1">
    <source>
        <dbReference type="PROSITE-ProRule" id="PRU00221"/>
    </source>
</evidence>
<dbReference type="Proteomes" id="UP001055712">
    <property type="component" value="Unassembled WGS sequence"/>
</dbReference>
<name>A0A9D4TWC9_CHLVU</name>
<dbReference type="PROSITE" id="PS50294">
    <property type="entry name" value="WD_REPEATS_REGION"/>
    <property type="match status" value="2"/>
</dbReference>
<dbReference type="PANTHER" id="PTHR19847">
    <property type="entry name" value="DDB1- AND CUL4-ASSOCIATED FACTOR 11"/>
    <property type="match status" value="1"/>
</dbReference>
<dbReference type="PROSITE" id="PS50082">
    <property type="entry name" value="WD_REPEATS_2"/>
    <property type="match status" value="3"/>
</dbReference>
<proteinExistence type="predicted"/>
<feature type="region of interest" description="Disordered" evidence="2">
    <location>
        <begin position="1"/>
        <end position="88"/>
    </location>
</feature>
<protein>
    <submittedName>
        <fullName evidence="3">Uncharacterized protein</fullName>
    </submittedName>
</protein>
<feature type="repeat" description="WD" evidence="1">
    <location>
        <begin position="560"/>
        <end position="589"/>
    </location>
</feature>
<feature type="repeat" description="WD" evidence="1">
    <location>
        <begin position="378"/>
        <end position="412"/>
    </location>
</feature>
<dbReference type="InterPro" id="IPR001680">
    <property type="entry name" value="WD40_rpt"/>
</dbReference>
<dbReference type="Gene3D" id="2.130.10.10">
    <property type="entry name" value="YVTN repeat-like/Quinoprotein amine dehydrogenase"/>
    <property type="match status" value="2"/>
</dbReference>
<evidence type="ECO:0000256" key="2">
    <source>
        <dbReference type="SAM" id="MobiDB-lite"/>
    </source>
</evidence>
<feature type="repeat" description="WD" evidence="1">
    <location>
        <begin position="429"/>
        <end position="470"/>
    </location>
</feature>
<organism evidence="3 4">
    <name type="scientific">Chlorella vulgaris</name>
    <name type="common">Green alga</name>
    <dbReference type="NCBI Taxonomy" id="3077"/>
    <lineage>
        <taxon>Eukaryota</taxon>
        <taxon>Viridiplantae</taxon>
        <taxon>Chlorophyta</taxon>
        <taxon>core chlorophytes</taxon>
        <taxon>Trebouxiophyceae</taxon>
        <taxon>Chlorellales</taxon>
        <taxon>Chlorellaceae</taxon>
        <taxon>Chlorella clade</taxon>
        <taxon>Chlorella</taxon>
    </lineage>
</organism>
<keyword evidence="4" id="KW-1185">Reference proteome</keyword>
<evidence type="ECO:0000313" key="4">
    <source>
        <dbReference type="Proteomes" id="UP001055712"/>
    </source>
</evidence>
<dbReference type="SUPFAM" id="SSF50978">
    <property type="entry name" value="WD40 repeat-like"/>
    <property type="match status" value="1"/>
</dbReference>
<comment type="caution">
    <text evidence="3">The sequence shown here is derived from an EMBL/GenBank/DDBJ whole genome shotgun (WGS) entry which is preliminary data.</text>
</comment>
<dbReference type="SMART" id="SM00320">
    <property type="entry name" value="WD40"/>
    <property type="match status" value="6"/>
</dbReference>
<reference evidence="3" key="2">
    <citation type="submission" date="2020-11" db="EMBL/GenBank/DDBJ databases">
        <authorList>
            <person name="Cecchin M."/>
            <person name="Marcolungo L."/>
            <person name="Rossato M."/>
            <person name="Girolomoni L."/>
            <person name="Cosentino E."/>
            <person name="Cuine S."/>
            <person name="Li-Beisson Y."/>
            <person name="Delledonne M."/>
            <person name="Ballottari M."/>
        </authorList>
    </citation>
    <scope>NUCLEOTIDE SEQUENCE</scope>
    <source>
        <strain evidence="3">211/11P</strain>
        <tissue evidence="3">Whole cell</tissue>
    </source>
</reference>
<dbReference type="InterPro" id="IPR015943">
    <property type="entry name" value="WD40/YVTN_repeat-like_dom_sf"/>
</dbReference>
<dbReference type="Pfam" id="PF00400">
    <property type="entry name" value="WD40"/>
    <property type="match status" value="4"/>
</dbReference>